<evidence type="ECO:0000313" key="1">
    <source>
        <dbReference type="EMBL" id="UXN62578.1"/>
    </source>
</evidence>
<protein>
    <submittedName>
        <fullName evidence="1">Uncharacterized protein</fullName>
    </submittedName>
</protein>
<gene>
    <name evidence="1" type="ORF">N8E88_21770</name>
</gene>
<sequence>MLELSEQSNPSGEIEAQRAFFLFDKAKSRWNEIGIRIGISDVLNTGMDLLIGSLNHQIPRLKCCPKLAECIYRYLAEGPVARHGKNKVIYRI</sequence>
<dbReference type="Proteomes" id="UP001061991">
    <property type="component" value="Chromosome"/>
</dbReference>
<accession>A0ACD4D9V4</accession>
<proteinExistence type="predicted"/>
<name>A0ACD4D9V4_9HYPH</name>
<evidence type="ECO:0000313" key="2">
    <source>
        <dbReference type="Proteomes" id="UP001061991"/>
    </source>
</evidence>
<keyword evidence="2" id="KW-1185">Reference proteome</keyword>
<reference evidence="1" key="1">
    <citation type="submission" date="2022-09" db="EMBL/GenBank/DDBJ databases">
        <title>Interaction between co-microsymbionts with complementary sets of symbiotic genes in legume-rhizobium systems.</title>
        <authorList>
            <person name="Safronova V."/>
            <person name="Sazanova A."/>
            <person name="Afonin A."/>
            <person name="Chirak E."/>
        </authorList>
    </citation>
    <scope>NUCLEOTIDE SEQUENCE</scope>
    <source>
        <strain evidence="1">A18/3m</strain>
    </source>
</reference>
<dbReference type="EMBL" id="CP104973">
    <property type="protein sequence ID" value="UXN62578.1"/>
    <property type="molecule type" value="Genomic_DNA"/>
</dbReference>
<organism evidence="1 2">
    <name type="scientific">Phyllobacterium zundukense</name>
    <dbReference type="NCBI Taxonomy" id="1867719"/>
    <lineage>
        <taxon>Bacteria</taxon>
        <taxon>Pseudomonadati</taxon>
        <taxon>Pseudomonadota</taxon>
        <taxon>Alphaproteobacteria</taxon>
        <taxon>Hyphomicrobiales</taxon>
        <taxon>Phyllobacteriaceae</taxon>
        <taxon>Phyllobacterium</taxon>
    </lineage>
</organism>